<dbReference type="InterPro" id="IPR009688">
    <property type="entry name" value="FAM210A/B-like_dom"/>
</dbReference>
<keyword evidence="1" id="KW-0812">Transmembrane</keyword>
<sequence length="185" mass="20366">MLVTRLLPQLARSAVSRSLRPAAPVAFRPSLAATLTKGQRLVRHCASTTKPASVTTKASHVGRLRALWNEYGLVAVGTYLSIYGVVLGSMYAAIETGVLSTKKERKEGDADDGESPLNILTATNRMMEWTNKIGIGQYLDIPEVNSKTSAFLIAWVATKFTEPLRFAVTLMVTPRVARFVRRYRP</sequence>
<protein>
    <recommendedName>
        <fullName evidence="2">DUF1279 domain-containing protein</fullName>
    </recommendedName>
</protein>
<dbReference type="PANTHER" id="PTHR21377:SF18">
    <property type="entry name" value="DUF1279 DOMAIN-CONTAINING PROTEIN"/>
    <property type="match status" value="1"/>
</dbReference>
<feature type="transmembrane region" description="Helical" evidence="1">
    <location>
        <begin position="71"/>
        <end position="94"/>
    </location>
</feature>
<reference evidence="3 4" key="1">
    <citation type="journal article" date="2014" name="Genome Biol. Evol.">
        <title>The secreted proteins of Achlya hypogyna and Thraustotheca clavata identify the ancestral oomycete secretome and reveal gene acquisitions by horizontal gene transfer.</title>
        <authorList>
            <person name="Misner I."/>
            <person name="Blouin N."/>
            <person name="Leonard G."/>
            <person name="Richards T.A."/>
            <person name="Lane C.E."/>
        </authorList>
    </citation>
    <scope>NUCLEOTIDE SEQUENCE [LARGE SCALE GENOMIC DNA]</scope>
    <source>
        <strain evidence="3 4">ATCC 48635</strain>
    </source>
</reference>
<comment type="caution">
    <text evidence="3">The sequence shown here is derived from an EMBL/GenBank/DDBJ whole genome shotgun (WGS) entry which is preliminary data.</text>
</comment>
<evidence type="ECO:0000313" key="3">
    <source>
        <dbReference type="EMBL" id="OQR80892.1"/>
    </source>
</evidence>
<dbReference type="EMBL" id="JNBR01002862">
    <property type="protein sequence ID" value="OQR80892.1"/>
    <property type="molecule type" value="Genomic_DNA"/>
</dbReference>
<dbReference type="Proteomes" id="UP000243579">
    <property type="component" value="Unassembled WGS sequence"/>
</dbReference>
<keyword evidence="1" id="KW-0472">Membrane</keyword>
<keyword evidence="1" id="KW-1133">Transmembrane helix</keyword>
<evidence type="ECO:0000313" key="4">
    <source>
        <dbReference type="Proteomes" id="UP000243579"/>
    </source>
</evidence>
<dbReference type="GO" id="GO:0005739">
    <property type="term" value="C:mitochondrion"/>
    <property type="evidence" value="ECO:0007669"/>
    <property type="project" value="TreeGrafter"/>
</dbReference>
<evidence type="ECO:0000259" key="2">
    <source>
        <dbReference type="Pfam" id="PF06916"/>
    </source>
</evidence>
<dbReference type="InterPro" id="IPR045866">
    <property type="entry name" value="FAM210A/B-like"/>
</dbReference>
<feature type="domain" description="DUF1279" evidence="2">
    <location>
        <begin position="63"/>
        <end position="98"/>
    </location>
</feature>
<gene>
    <name evidence="3" type="ORF">ACHHYP_17084</name>
</gene>
<proteinExistence type="predicted"/>
<dbReference type="PANTHER" id="PTHR21377">
    <property type="entry name" value="PROTEIN FAM210B, MITOCHONDRIAL"/>
    <property type="match status" value="1"/>
</dbReference>
<dbReference type="AlphaFoldDB" id="A0A1V9Y591"/>
<name>A0A1V9Y591_ACHHY</name>
<accession>A0A1V9Y591</accession>
<keyword evidence="4" id="KW-1185">Reference proteome</keyword>
<organism evidence="3 4">
    <name type="scientific">Achlya hypogyna</name>
    <name type="common">Oomycete</name>
    <name type="synonym">Protoachlya hypogyna</name>
    <dbReference type="NCBI Taxonomy" id="1202772"/>
    <lineage>
        <taxon>Eukaryota</taxon>
        <taxon>Sar</taxon>
        <taxon>Stramenopiles</taxon>
        <taxon>Oomycota</taxon>
        <taxon>Saprolegniomycetes</taxon>
        <taxon>Saprolegniales</taxon>
        <taxon>Achlyaceae</taxon>
        <taxon>Achlya</taxon>
    </lineage>
</organism>
<evidence type="ECO:0000256" key="1">
    <source>
        <dbReference type="SAM" id="Phobius"/>
    </source>
</evidence>
<dbReference type="OrthoDB" id="426386at2759"/>
<dbReference type="Pfam" id="PF06916">
    <property type="entry name" value="FAM210A-B_dom"/>
    <property type="match status" value="1"/>
</dbReference>